<dbReference type="InterPro" id="IPR018063">
    <property type="entry name" value="SAM_MeTrfase_RsmI_CS"/>
</dbReference>
<name>A0A1L6J5E1_9SPHN</name>
<dbReference type="FunFam" id="3.30.950.10:FF:000002">
    <property type="entry name" value="Ribosomal RNA small subunit methyltransferase I"/>
    <property type="match status" value="1"/>
</dbReference>
<keyword evidence="1 4" id="KW-0808">Transferase</keyword>
<gene>
    <name evidence="1" type="primary">rsmI</name>
    <name evidence="4" type="ORF">BRX40_00940</name>
</gene>
<accession>A0A1L6J5E1</accession>
<sequence length="277" mass="28736">MTLVLAPGLYIVATPIGNLGDLSPRAAEILLNADIVAVEDSRVTAGLFRHLGAKRPMTPYHDHNAEAVRPGLVARMASEAVALVSDAGTPLISDPGFKLVRDARAAGHAVTTIPGPCAGIAALTLAGLPTDRFLFMGFLPSKQQARAETIAEVAAIRATLVFYESGPRLSAALSALAEGLGDREAAVAREITKKFEECVTGSLTELAARYADAPPKGEIVIVVAPPGEAPPASAEDADAALAEALTRLPVSKAAGEVAKRFGLDRKALYARAMELKG</sequence>
<evidence type="ECO:0000259" key="2">
    <source>
        <dbReference type="Pfam" id="PF00590"/>
    </source>
</evidence>
<reference evidence="5" key="1">
    <citation type="submission" date="2016-12" db="EMBL/GenBank/DDBJ databases">
        <title>Whole genome sequencing of Sphingomonas sp. ABOJV.</title>
        <authorList>
            <person name="Conlan S."/>
            <person name="Thomas P.J."/>
            <person name="Mullikin J."/>
            <person name="Palmore T.N."/>
            <person name="Frank K.M."/>
            <person name="Segre J.A."/>
        </authorList>
    </citation>
    <scope>NUCLEOTIDE SEQUENCE [LARGE SCALE GENOMIC DNA]</scope>
    <source>
        <strain evidence="5">ABOJV</strain>
    </source>
</reference>
<keyword evidence="1" id="KW-0949">S-adenosyl-L-methionine</keyword>
<dbReference type="Proteomes" id="UP000185161">
    <property type="component" value="Chromosome"/>
</dbReference>
<evidence type="ECO:0000313" key="5">
    <source>
        <dbReference type="Proteomes" id="UP000185161"/>
    </source>
</evidence>
<keyword evidence="1" id="KW-0698">rRNA processing</keyword>
<dbReference type="CDD" id="cd11648">
    <property type="entry name" value="RsmI"/>
    <property type="match status" value="1"/>
</dbReference>
<protein>
    <recommendedName>
        <fullName evidence="1">Ribosomal RNA small subunit methyltransferase I</fullName>
        <ecNumber evidence="1">2.1.1.198</ecNumber>
    </recommendedName>
    <alternativeName>
        <fullName evidence="1">16S rRNA 2'-O-ribose C1402 methyltransferase</fullName>
    </alternativeName>
    <alternativeName>
        <fullName evidence="1">rRNA (cytidine-2'-O-)-methyltransferase RsmI</fullName>
    </alternativeName>
</protein>
<keyword evidence="5" id="KW-1185">Reference proteome</keyword>
<dbReference type="HAMAP" id="MF_01877">
    <property type="entry name" value="16SrRNA_methyltr_I"/>
    <property type="match status" value="1"/>
</dbReference>
<dbReference type="EMBL" id="CP018820">
    <property type="protein sequence ID" value="APR51181.1"/>
    <property type="molecule type" value="Genomic_DNA"/>
</dbReference>
<dbReference type="Gene3D" id="3.30.950.10">
    <property type="entry name" value="Methyltransferase, Cobalt-precorrin-4 Transmethylase, Domain 2"/>
    <property type="match status" value="1"/>
</dbReference>
<dbReference type="OrthoDB" id="9809084at2"/>
<dbReference type="PANTHER" id="PTHR46111:SF1">
    <property type="entry name" value="RIBOSOMAL RNA SMALL SUBUNIT METHYLTRANSFERASE I"/>
    <property type="match status" value="1"/>
</dbReference>
<dbReference type="InterPro" id="IPR014776">
    <property type="entry name" value="4pyrrole_Mease_sub2"/>
</dbReference>
<dbReference type="InterPro" id="IPR000878">
    <property type="entry name" value="4pyrrol_Mease"/>
</dbReference>
<dbReference type="AlphaFoldDB" id="A0A1L6J5E1"/>
<feature type="domain" description="RsmI HTH" evidence="3">
    <location>
        <begin position="232"/>
        <end position="276"/>
    </location>
</feature>
<dbReference type="Pfam" id="PF00590">
    <property type="entry name" value="TP_methylase"/>
    <property type="match status" value="1"/>
</dbReference>
<dbReference type="Pfam" id="PF23016">
    <property type="entry name" value="RsmI_C"/>
    <property type="match status" value="1"/>
</dbReference>
<dbReference type="PANTHER" id="PTHR46111">
    <property type="entry name" value="RIBOSOMAL RNA SMALL SUBUNIT METHYLTRANSFERASE I"/>
    <property type="match status" value="1"/>
</dbReference>
<keyword evidence="1 4" id="KW-0489">Methyltransferase</keyword>
<evidence type="ECO:0000256" key="1">
    <source>
        <dbReference type="HAMAP-Rule" id="MF_01877"/>
    </source>
</evidence>
<dbReference type="GO" id="GO:0070677">
    <property type="term" value="F:rRNA (cytosine-2'-O-)-methyltransferase activity"/>
    <property type="evidence" value="ECO:0007669"/>
    <property type="project" value="UniProtKB-UniRule"/>
</dbReference>
<comment type="catalytic activity">
    <reaction evidence="1">
        <text>cytidine(1402) in 16S rRNA + S-adenosyl-L-methionine = 2'-O-methylcytidine(1402) in 16S rRNA + S-adenosyl-L-homocysteine + H(+)</text>
        <dbReference type="Rhea" id="RHEA:42924"/>
        <dbReference type="Rhea" id="RHEA-COMP:10285"/>
        <dbReference type="Rhea" id="RHEA-COMP:10286"/>
        <dbReference type="ChEBI" id="CHEBI:15378"/>
        <dbReference type="ChEBI" id="CHEBI:57856"/>
        <dbReference type="ChEBI" id="CHEBI:59789"/>
        <dbReference type="ChEBI" id="CHEBI:74495"/>
        <dbReference type="ChEBI" id="CHEBI:82748"/>
        <dbReference type="EC" id="2.1.1.198"/>
    </reaction>
</comment>
<dbReference type="NCBIfam" id="TIGR00096">
    <property type="entry name" value="16S rRNA (cytidine(1402)-2'-O)-methyltransferase"/>
    <property type="match status" value="1"/>
</dbReference>
<dbReference type="InterPro" id="IPR035996">
    <property type="entry name" value="4pyrrol_Methylase_sf"/>
</dbReference>
<dbReference type="STRING" id="93064.BRX40_00940"/>
<dbReference type="PROSITE" id="PS01296">
    <property type="entry name" value="RSMI"/>
    <property type="match status" value="1"/>
</dbReference>
<comment type="function">
    <text evidence="1">Catalyzes the 2'-O-methylation of the ribose of cytidine 1402 (C1402) in 16S rRNA.</text>
</comment>
<organism evidence="4 5">
    <name type="scientific">Sphingomonas koreensis</name>
    <dbReference type="NCBI Taxonomy" id="93064"/>
    <lineage>
        <taxon>Bacteria</taxon>
        <taxon>Pseudomonadati</taxon>
        <taxon>Pseudomonadota</taxon>
        <taxon>Alphaproteobacteria</taxon>
        <taxon>Sphingomonadales</taxon>
        <taxon>Sphingomonadaceae</taxon>
        <taxon>Sphingomonas</taxon>
    </lineage>
</organism>
<dbReference type="Gene3D" id="3.40.1010.10">
    <property type="entry name" value="Cobalt-precorrin-4 Transmethylase, Domain 1"/>
    <property type="match status" value="1"/>
</dbReference>
<proteinExistence type="inferred from homology"/>
<dbReference type="InterPro" id="IPR053910">
    <property type="entry name" value="RsmI_HTH"/>
</dbReference>
<keyword evidence="1" id="KW-0963">Cytoplasm</keyword>
<dbReference type="PIRSF" id="PIRSF005917">
    <property type="entry name" value="MTase_YraL"/>
    <property type="match status" value="1"/>
</dbReference>
<dbReference type="SUPFAM" id="SSF53790">
    <property type="entry name" value="Tetrapyrrole methylase"/>
    <property type="match status" value="1"/>
</dbReference>
<dbReference type="GO" id="GO:0005737">
    <property type="term" value="C:cytoplasm"/>
    <property type="evidence" value="ECO:0007669"/>
    <property type="project" value="UniProtKB-SubCell"/>
</dbReference>
<comment type="similarity">
    <text evidence="1">Belongs to the methyltransferase superfamily. RsmI family.</text>
</comment>
<dbReference type="InterPro" id="IPR014777">
    <property type="entry name" value="4pyrrole_Mease_sub1"/>
</dbReference>
<dbReference type="InterPro" id="IPR008189">
    <property type="entry name" value="rRNA_ssu_MeTfrase_I"/>
</dbReference>
<evidence type="ECO:0000259" key="3">
    <source>
        <dbReference type="Pfam" id="PF23016"/>
    </source>
</evidence>
<dbReference type="RefSeq" id="WP_075150358.1">
    <property type="nucleotide sequence ID" value="NZ_CP018820.1"/>
</dbReference>
<comment type="subcellular location">
    <subcellularLocation>
        <location evidence="1">Cytoplasm</location>
    </subcellularLocation>
</comment>
<dbReference type="GeneID" id="44131117"/>
<dbReference type="KEGG" id="skr:BRX40_00940"/>
<evidence type="ECO:0000313" key="4">
    <source>
        <dbReference type="EMBL" id="APR51181.1"/>
    </source>
</evidence>
<dbReference type="EC" id="2.1.1.198" evidence="1"/>
<feature type="domain" description="Tetrapyrrole methylase" evidence="2">
    <location>
        <begin position="9"/>
        <end position="207"/>
    </location>
</feature>